<evidence type="ECO:0000256" key="3">
    <source>
        <dbReference type="ARBA" id="ARBA00022989"/>
    </source>
</evidence>
<evidence type="ECO:0008006" key="9">
    <source>
        <dbReference type="Google" id="ProtNLM"/>
    </source>
</evidence>
<dbReference type="Pfam" id="PF08395">
    <property type="entry name" value="7tm_7"/>
    <property type="match status" value="1"/>
</dbReference>
<dbReference type="OrthoDB" id="6478931at2759"/>
<dbReference type="OMA" id="CKINIRE"/>
<evidence type="ECO:0000256" key="6">
    <source>
        <dbReference type="SAM" id="Phobius"/>
    </source>
</evidence>
<dbReference type="GO" id="GO:0051606">
    <property type="term" value="P:detection of stimulus"/>
    <property type="evidence" value="ECO:0007669"/>
    <property type="project" value="UniProtKB-ARBA"/>
</dbReference>
<dbReference type="EnsemblMetazoa" id="XM_030976981">
    <property type="protein sequence ID" value="XP_030832841"/>
    <property type="gene ID" value="LOC105442954"/>
</dbReference>
<comment type="subcellular location">
    <subcellularLocation>
        <location evidence="1">Membrane</location>
        <topology evidence="1">Multi-pass membrane protein</topology>
    </subcellularLocation>
</comment>
<protein>
    <recommendedName>
        <fullName evidence="9">Gustatory receptor</fullName>
    </recommendedName>
</protein>
<keyword evidence="4 6" id="KW-0472">Membrane</keyword>
<evidence type="ECO:0000256" key="1">
    <source>
        <dbReference type="ARBA" id="ARBA00004141"/>
    </source>
</evidence>
<feature type="transmembrane region" description="Helical" evidence="6">
    <location>
        <begin position="7"/>
        <end position="30"/>
    </location>
</feature>
<dbReference type="AlphaFoldDB" id="A0A7M7N8T9"/>
<evidence type="ECO:0000256" key="5">
    <source>
        <dbReference type="ARBA" id="ARBA00023170"/>
    </source>
</evidence>
<dbReference type="GO" id="GO:0007606">
    <property type="term" value="P:sensory perception of chemical stimulus"/>
    <property type="evidence" value="ECO:0000318"/>
    <property type="project" value="GO_Central"/>
</dbReference>
<dbReference type="GeneID" id="105442954"/>
<evidence type="ECO:0000256" key="4">
    <source>
        <dbReference type="ARBA" id="ARBA00023136"/>
    </source>
</evidence>
<dbReference type="PANTHER" id="PTHR21421:SF29">
    <property type="entry name" value="GUSTATORY RECEPTOR 5A FOR TREHALOSE-RELATED"/>
    <property type="match status" value="1"/>
</dbReference>
<dbReference type="RefSeq" id="XP_030832841.1">
    <property type="nucleotide sequence ID" value="XM_030976981.1"/>
</dbReference>
<dbReference type="GO" id="GO:0016020">
    <property type="term" value="C:membrane"/>
    <property type="evidence" value="ECO:0007669"/>
    <property type="project" value="UniProtKB-SubCell"/>
</dbReference>
<dbReference type="InterPro" id="IPR013604">
    <property type="entry name" value="7TM_chemorcpt"/>
</dbReference>
<feature type="transmembrane region" description="Helical" evidence="6">
    <location>
        <begin position="127"/>
        <end position="150"/>
    </location>
</feature>
<keyword evidence="3 6" id="KW-1133">Transmembrane helix</keyword>
<feature type="transmembrane region" description="Helical" evidence="6">
    <location>
        <begin position="156"/>
        <end position="181"/>
    </location>
</feature>
<keyword evidence="5" id="KW-0675">Receptor</keyword>
<proteinExistence type="predicted"/>
<reference evidence="7" key="2">
    <citation type="submission" date="2021-01" db="UniProtKB">
        <authorList>
            <consortium name="EnsemblMetazoa"/>
        </authorList>
    </citation>
    <scope>IDENTIFICATION</scope>
</reference>
<accession>A0A7M7N8T9</accession>
<organism evidence="7 8">
    <name type="scientific">Strongylocentrotus purpuratus</name>
    <name type="common">Purple sea urchin</name>
    <dbReference type="NCBI Taxonomy" id="7668"/>
    <lineage>
        <taxon>Eukaryota</taxon>
        <taxon>Metazoa</taxon>
        <taxon>Echinodermata</taxon>
        <taxon>Eleutherozoa</taxon>
        <taxon>Echinozoa</taxon>
        <taxon>Echinoidea</taxon>
        <taxon>Euechinoidea</taxon>
        <taxon>Echinacea</taxon>
        <taxon>Camarodonta</taxon>
        <taxon>Echinidea</taxon>
        <taxon>Strongylocentrotidae</taxon>
        <taxon>Strongylocentrotus</taxon>
    </lineage>
</organism>
<evidence type="ECO:0000256" key="2">
    <source>
        <dbReference type="ARBA" id="ARBA00022692"/>
    </source>
</evidence>
<dbReference type="PANTHER" id="PTHR21421">
    <property type="entry name" value="GUSTATORY RECEPTOR"/>
    <property type="match status" value="1"/>
</dbReference>
<dbReference type="KEGG" id="spu:105442954"/>
<reference evidence="8" key="1">
    <citation type="submission" date="2015-02" db="EMBL/GenBank/DDBJ databases">
        <title>Genome sequencing for Strongylocentrotus purpuratus.</title>
        <authorList>
            <person name="Murali S."/>
            <person name="Liu Y."/>
            <person name="Vee V."/>
            <person name="English A."/>
            <person name="Wang M."/>
            <person name="Skinner E."/>
            <person name="Han Y."/>
            <person name="Muzny D.M."/>
            <person name="Worley K.C."/>
            <person name="Gibbs R.A."/>
        </authorList>
    </citation>
    <scope>NUCLEOTIDE SEQUENCE</scope>
</reference>
<dbReference type="Proteomes" id="UP000007110">
    <property type="component" value="Unassembled WGS sequence"/>
</dbReference>
<keyword evidence="8" id="KW-1185">Reference proteome</keyword>
<dbReference type="GO" id="GO:0050909">
    <property type="term" value="P:sensory perception of taste"/>
    <property type="evidence" value="ECO:0007669"/>
    <property type="project" value="InterPro"/>
</dbReference>
<name>A0A7M7N8T9_STRPU</name>
<evidence type="ECO:0000313" key="8">
    <source>
        <dbReference type="Proteomes" id="UP000007110"/>
    </source>
</evidence>
<dbReference type="GO" id="GO:0038023">
    <property type="term" value="F:signaling receptor activity"/>
    <property type="evidence" value="ECO:0007669"/>
    <property type="project" value="UniProtKB-ARBA"/>
</dbReference>
<dbReference type="InParanoid" id="A0A7M7N8T9"/>
<feature type="transmembrane region" description="Helical" evidence="6">
    <location>
        <begin position="58"/>
        <end position="80"/>
    </location>
</feature>
<evidence type="ECO:0000313" key="7">
    <source>
        <dbReference type="EnsemblMetazoa" id="XP_030832841"/>
    </source>
</evidence>
<keyword evidence="2 6" id="KW-0812">Transmembrane</keyword>
<sequence length="279" mass="30771">MKYRSFALAGTVVGLCGVCLNIAAMLFIIYGSNESSVSYRMICLPWSSDLACGFSSVFVVYSSAAWILTIVFIAFICNILSGQLAQLTYDFTETFGGVTNFEAKLLDTFRRNFNILRRSVELADDMLSPLIAFAYCTHIPGMIFLLYQVVSGGTGISYTLIASFWIMGSSVNLAIISYFAVTVHEKAHSLRRHVHDLQTETFDPEIAQIQMLFLARLDGPEIGMTALGCFVITKERVLAVISTLITYFTILLQFKGLCSDDVNAMATANVSTTTDIYTT</sequence>